<dbReference type="STRING" id="573061.Clocel_2400"/>
<dbReference type="EMBL" id="CP002160">
    <property type="protein sequence ID" value="ADL52116.1"/>
    <property type="molecule type" value="Genomic_DNA"/>
</dbReference>
<sequence>MAINPYGVLKGKIMNIRPADTDDKTPHYEVHIKGNNEDYRIAINIASREWPSEVLYLVGEDFHSEQLDMLPTLSEGFKRIHDRHDELAIDYIRGGLFAPSKMIDLPASAAGANNELNEKVNKYFLEAKEKGAMVYAFGEKYEHEKRGDEYFGFSPNRGIHDLHMNQGNHTEYQKDDGIWQDGAVLIHFEAENRWVGMFIAFQSQSWSTDDRGRVERPVNRCNHKTVREYIATPH</sequence>
<keyword evidence="2" id="KW-1185">Reference proteome</keyword>
<reference evidence="1 2" key="1">
    <citation type="submission" date="2010-08" db="EMBL/GenBank/DDBJ databases">
        <title>Complete sequence of Clostridium cellulovorans 743B.</title>
        <authorList>
            <consortium name="US DOE Joint Genome Institute"/>
            <person name="Lucas S."/>
            <person name="Copeland A."/>
            <person name="Lapidus A."/>
            <person name="Cheng J.-F."/>
            <person name="Bruce D."/>
            <person name="Goodwin L."/>
            <person name="Pitluck S."/>
            <person name="Chertkov O."/>
            <person name="Detter J.C."/>
            <person name="Han C."/>
            <person name="Tapia R."/>
            <person name="Land M."/>
            <person name="Hauser L."/>
            <person name="Chang Y.-J."/>
            <person name="Jeffries C."/>
            <person name="Kyrpides N."/>
            <person name="Ivanova N."/>
            <person name="Mikhailova N."/>
            <person name="Hemme C.L."/>
            <person name="Woyke T."/>
        </authorList>
    </citation>
    <scope>NUCLEOTIDE SEQUENCE [LARGE SCALE GENOMIC DNA]</scope>
    <source>
        <strain evidence="2">ATCC 35296 / DSM 3052 / OCM 3 / 743B</strain>
    </source>
</reference>
<dbReference type="OrthoDB" id="291334at2"/>
<dbReference type="AlphaFoldDB" id="D9SPY0"/>
<name>D9SPY0_CLOC7</name>
<dbReference type="KEGG" id="ccb:Clocel_2400"/>
<evidence type="ECO:0008006" key="3">
    <source>
        <dbReference type="Google" id="ProtNLM"/>
    </source>
</evidence>
<organism evidence="1 2">
    <name type="scientific">Clostridium cellulovorans (strain ATCC 35296 / DSM 3052 / OCM 3 / 743B)</name>
    <dbReference type="NCBI Taxonomy" id="573061"/>
    <lineage>
        <taxon>Bacteria</taxon>
        <taxon>Bacillati</taxon>
        <taxon>Bacillota</taxon>
        <taxon>Clostridia</taxon>
        <taxon>Eubacteriales</taxon>
        <taxon>Clostridiaceae</taxon>
        <taxon>Clostridium</taxon>
    </lineage>
</organism>
<dbReference type="Pfam" id="PF10042">
    <property type="entry name" value="DUF2278"/>
    <property type="match status" value="1"/>
</dbReference>
<dbReference type="HOGENOM" id="CLU_078994_0_0_9"/>
<gene>
    <name evidence="1" type="ordered locus">Clocel_2400</name>
</gene>
<protein>
    <recommendedName>
        <fullName evidence="3">DUF2278 domain-containing protein</fullName>
    </recommendedName>
</protein>
<dbReference type="InterPro" id="IPR019268">
    <property type="entry name" value="DUF2278"/>
</dbReference>
<evidence type="ECO:0000313" key="2">
    <source>
        <dbReference type="Proteomes" id="UP000002730"/>
    </source>
</evidence>
<evidence type="ECO:0000313" key="1">
    <source>
        <dbReference type="EMBL" id="ADL52116.1"/>
    </source>
</evidence>
<dbReference type="eggNOG" id="COG5634">
    <property type="taxonomic scope" value="Bacteria"/>
</dbReference>
<accession>D9SPY0</accession>
<dbReference type="Proteomes" id="UP000002730">
    <property type="component" value="Chromosome"/>
</dbReference>
<proteinExistence type="predicted"/>